<keyword evidence="2" id="KW-1185">Reference proteome</keyword>
<proteinExistence type="predicted"/>
<dbReference type="EMBL" id="CM042031">
    <property type="protein sequence ID" value="KAI3785476.1"/>
    <property type="molecule type" value="Genomic_DNA"/>
</dbReference>
<dbReference type="Proteomes" id="UP001056120">
    <property type="component" value="Linkage Group LG14"/>
</dbReference>
<gene>
    <name evidence="1" type="ORF">L1987_44594</name>
</gene>
<evidence type="ECO:0000313" key="2">
    <source>
        <dbReference type="Proteomes" id="UP001056120"/>
    </source>
</evidence>
<name>A0ACB9GQY1_9ASTR</name>
<reference evidence="1 2" key="2">
    <citation type="journal article" date="2022" name="Mol. Ecol. Resour.">
        <title>The genomes of chicory, endive, great burdock and yacon provide insights into Asteraceae paleo-polyploidization history and plant inulin production.</title>
        <authorList>
            <person name="Fan W."/>
            <person name="Wang S."/>
            <person name="Wang H."/>
            <person name="Wang A."/>
            <person name="Jiang F."/>
            <person name="Liu H."/>
            <person name="Zhao H."/>
            <person name="Xu D."/>
            <person name="Zhang Y."/>
        </authorList>
    </citation>
    <scope>NUCLEOTIDE SEQUENCE [LARGE SCALE GENOMIC DNA]</scope>
    <source>
        <strain evidence="2">cv. Yunnan</strain>
        <tissue evidence="1">Leaves</tissue>
    </source>
</reference>
<sequence>MEDGDDKAELEDSPAIKALGSLFKLTQVHFWVDLCTGMPYGSTSMESSKTVKDDDNVCISESHSSRVDTELSRQLNELGLPLSFCTNKEETLQSNFLKWEAFITILKSESYVLKRKGKVKGKRKDTCNNVLHTYEETTYEVSDSVEVKELGDIHVDDNVENSNNGCLEDRPGDPLVANQTSEVEQIYSNINVESHSLLPDNCDPILDGSNDEFGDWMTYWDEFYERNYYYNYKTEESTWAPPPGMEHLASVYVTNEPKETVLTSSKMDDNTDATENEFNTVPNKRKKKVKQRRHRKSSVDSKELEYEALMEEISPVISKYWCQRYILFSKYDDGIKMDEEGWFSATPGCIANHHAFRCGSGIVVDCFTGVGGNAIRFAPKSTHIIAIDIDPKKIEYAQHNAAIYGVNDLIEFVTGDCFILAQKLKADVVFLSPPWGGPEYVKARNFDINTMLKPHDGQFLFNVAKEIAPRIVMFLPKNVDVDQLAELSLSANPPWTLEVEKNFVNGKLKAITAYFTHPSLCRTGSM</sequence>
<organism evidence="1 2">
    <name type="scientific">Smallanthus sonchifolius</name>
    <dbReference type="NCBI Taxonomy" id="185202"/>
    <lineage>
        <taxon>Eukaryota</taxon>
        <taxon>Viridiplantae</taxon>
        <taxon>Streptophyta</taxon>
        <taxon>Embryophyta</taxon>
        <taxon>Tracheophyta</taxon>
        <taxon>Spermatophyta</taxon>
        <taxon>Magnoliopsida</taxon>
        <taxon>eudicotyledons</taxon>
        <taxon>Gunneridae</taxon>
        <taxon>Pentapetalae</taxon>
        <taxon>asterids</taxon>
        <taxon>campanulids</taxon>
        <taxon>Asterales</taxon>
        <taxon>Asteraceae</taxon>
        <taxon>Asteroideae</taxon>
        <taxon>Heliantheae alliance</taxon>
        <taxon>Millerieae</taxon>
        <taxon>Smallanthus</taxon>
    </lineage>
</organism>
<evidence type="ECO:0000313" key="1">
    <source>
        <dbReference type="EMBL" id="KAI3785476.1"/>
    </source>
</evidence>
<protein>
    <submittedName>
        <fullName evidence="1">Uncharacterized protein</fullName>
    </submittedName>
</protein>
<comment type="caution">
    <text evidence="1">The sequence shown here is derived from an EMBL/GenBank/DDBJ whole genome shotgun (WGS) entry which is preliminary data.</text>
</comment>
<reference evidence="2" key="1">
    <citation type="journal article" date="2022" name="Mol. Ecol. Resour.">
        <title>The genomes of chicory, endive, great burdock and yacon provide insights into Asteraceae palaeo-polyploidization history and plant inulin production.</title>
        <authorList>
            <person name="Fan W."/>
            <person name="Wang S."/>
            <person name="Wang H."/>
            <person name="Wang A."/>
            <person name="Jiang F."/>
            <person name="Liu H."/>
            <person name="Zhao H."/>
            <person name="Xu D."/>
            <person name="Zhang Y."/>
        </authorList>
    </citation>
    <scope>NUCLEOTIDE SEQUENCE [LARGE SCALE GENOMIC DNA]</scope>
    <source>
        <strain evidence="2">cv. Yunnan</strain>
    </source>
</reference>
<accession>A0ACB9GQY1</accession>